<keyword evidence="7" id="KW-0472">Membrane</keyword>
<evidence type="ECO:0000259" key="8">
    <source>
        <dbReference type="PROSITE" id="PS50198"/>
    </source>
</evidence>
<accession>F2NVY2</accession>
<dbReference type="PROSITE" id="PS50198">
    <property type="entry name" value="PPIC_PPIASE_2"/>
    <property type="match status" value="1"/>
</dbReference>
<dbReference type="GeneID" id="302998959"/>
<dbReference type="HOGENOM" id="CLU_038047_0_0_12"/>
<name>F2NVY2_TRES6</name>
<reference evidence="10" key="2">
    <citation type="submission" date="2011-04" db="EMBL/GenBank/DDBJ databases">
        <title>The complete genome of chromosome of Treponema succinifaciens DSM 2489.</title>
        <authorList>
            <person name="Lucas S."/>
            <person name="Copeland A."/>
            <person name="Lapidus A."/>
            <person name="Bruce D."/>
            <person name="Goodwin L."/>
            <person name="Pitluck S."/>
            <person name="Peters L."/>
            <person name="Kyrpides N."/>
            <person name="Mavromatis K."/>
            <person name="Ivanova N."/>
            <person name="Ovchinnikova G."/>
            <person name="Teshima H."/>
            <person name="Detter J.C."/>
            <person name="Tapia R."/>
            <person name="Han C."/>
            <person name="Land M."/>
            <person name="Hauser L."/>
            <person name="Markowitz V."/>
            <person name="Cheng J.-F."/>
            <person name="Hugenholtz P."/>
            <person name="Woyke T."/>
            <person name="Wu D."/>
            <person name="Gronow S."/>
            <person name="Wellnitz S."/>
            <person name="Brambilla E."/>
            <person name="Klenk H.-P."/>
            <person name="Eisen J.A."/>
        </authorList>
    </citation>
    <scope>NUCLEOTIDE SEQUENCE [LARGE SCALE GENOMIC DNA]</scope>
    <source>
        <strain evidence="10">ATCC 33096 / DSM 2489 / 6091</strain>
    </source>
</reference>
<dbReference type="InterPro" id="IPR000297">
    <property type="entry name" value="PPIase_PpiC"/>
</dbReference>
<feature type="domain" description="PpiC" evidence="8">
    <location>
        <begin position="237"/>
        <end position="332"/>
    </location>
</feature>
<dbReference type="EMBL" id="CP002631">
    <property type="protein sequence ID" value="AEB14709.1"/>
    <property type="molecule type" value="Genomic_DNA"/>
</dbReference>
<keyword evidence="4 6" id="KW-0697">Rotamase</keyword>
<dbReference type="SUPFAM" id="SSF54534">
    <property type="entry name" value="FKBP-like"/>
    <property type="match status" value="1"/>
</dbReference>
<dbReference type="RefSeq" id="WP_013701990.1">
    <property type="nucleotide sequence ID" value="NC_015385.1"/>
</dbReference>
<reference evidence="9 10" key="1">
    <citation type="journal article" date="2011" name="Stand. Genomic Sci.">
        <title>Complete genome sequence of Treponema succinifaciens type strain (6091).</title>
        <authorList>
            <person name="Han C."/>
            <person name="Gronow S."/>
            <person name="Teshima H."/>
            <person name="Lapidus A."/>
            <person name="Nolan M."/>
            <person name="Lucas S."/>
            <person name="Hammon N."/>
            <person name="Deshpande S."/>
            <person name="Cheng J.F."/>
            <person name="Zeytun A."/>
            <person name="Tapia R."/>
            <person name="Goodwin L."/>
            <person name="Pitluck S."/>
            <person name="Liolios K."/>
            <person name="Pagani I."/>
            <person name="Ivanova N."/>
            <person name="Mavromatis K."/>
            <person name="Mikhailova N."/>
            <person name="Huntemann M."/>
            <person name="Pati A."/>
            <person name="Chen A."/>
            <person name="Palaniappan K."/>
            <person name="Land M."/>
            <person name="Hauser L."/>
            <person name="Brambilla E.M."/>
            <person name="Rohde M."/>
            <person name="Goker M."/>
            <person name="Woyke T."/>
            <person name="Bristow J."/>
            <person name="Eisen J.A."/>
            <person name="Markowitz V."/>
            <person name="Hugenholtz P."/>
            <person name="Kyrpides N.C."/>
            <person name="Klenk H.P."/>
            <person name="Detter J.C."/>
        </authorList>
    </citation>
    <scope>NUCLEOTIDE SEQUENCE [LARGE SCALE GENOMIC DNA]</scope>
    <source>
        <strain evidence="10">ATCC 33096 / DSM 2489 / 6091</strain>
    </source>
</reference>
<evidence type="ECO:0000256" key="4">
    <source>
        <dbReference type="ARBA" id="ARBA00023110"/>
    </source>
</evidence>
<protein>
    <recommendedName>
        <fullName evidence="2">peptidylprolyl isomerase</fullName>
        <ecNumber evidence="2">5.2.1.8</ecNumber>
    </recommendedName>
</protein>
<dbReference type="EC" id="5.2.1.8" evidence="2"/>
<proteinExistence type="predicted"/>
<evidence type="ECO:0000256" key="1">
    <source>
        <dbReference type="ARBA" id="ARBA00000971"/>
    </source>
</evidence>
<comment type="catalytic activity">
    <reaction evidence="1">
        <text>[protein]-peptidylproline (omega=180) = [protein]-peptidylproline (omega=0)</text>
        <dbReference type="Rhea" id="RHEA:16237"/>
        <dbReference type="Rhea" id="RHEA-COMP:10747"/>
        <dbReference type="Rhea" id="RHEA-COMP:10748"/>
        <dbReference type="ChEBI" id="CHEBI:83833"/>
        <dbReference type="ChEBI" id="CHEBI:83834"/>
        <dbReference type="EC" id="5.2.1.8"/>
    </reaction>
</comment>
<dbReference type="eggNOG" id="COG0760">
    <property type="taxonomic scope" value="Bacteria"/>
</dbReference>
<organism evidence="9 10">
    <name type="scientific">Treponema succinifaciens (strain ATCC 33096 / DSM 2489 / 6091)</name>
    <dbReference type="NCBI Taxonomy" id="869209"/>
    <lineage>
        <taxon>Bacteria</taxon>
        <taxon>Pseudomonadati</taxon>
        <taxon>Spirochaetota</taxon>
        <taxon>Spirochaetia</taxon>
        <taxon>Spirochaetales</taxon>
        <taxon>Treponemataceae</taxon>
        <taxon>Treponema</taxon>
    </lineage>
</organism>
<keyword evidence="7" id="KW-1133">Transmembrane helix</keyword>
<evidence type="ECO:0000256" key="7">
    <source>
        <dbReference type="SAM" id="Phobius"/>
    </source>
</evidence>
<dbReference type="Gene3D" id="3.10.50.40">
    <property type="match status" value="1"/>
</dbReference>
<dbReference type="STRING" id="869209.Tresu_1818"/>
<evidence type="ECO:0000313" key="10">
    <source>
        <dbReference type="Proteomes" id="UP000006852"/>
    </source>
</evidence>
<evidence type="ECO:0000256" key="2">
    <source>
        <dbReference type="ARBA" id="ARBA00013194"/>
    </source>
</evidence>
<evidence type="ECO:0000256" key="3">
    <source>
        <dbReference type="ARBA" id="ARBA00022729"/>
    </source>
</evidence>
<dbReference type="InterPro" id="IPR046357">
    <property type="entry name" value="PPIase_dom_sf"/>
</dbReference>
<keyword evidence="5 6" id="KW-0413">Isomerase</keyword>
<sequence length="505" mass="56180">MDQENKITEQKTKKDSSKIGAVIILVISALVFLPFGASAVFQSIFNKQKASTFGSYNGKNITYEPGTKFFITVSNLAQSYQAGGYKVDENSYYRIMREAFYQTVINMAFTDSVKKSGYIVPKEAVNRFVIESFTDPSTGKFSQKAYNQTSAVDLEKLRKDIESNLVYKRYFYDLFGAGNEVSFNGTPLYGLKRSGAEKKFLASMGAEKHSFDAVAFSTANFPKEEAVKFGKENAEKFIKYDLSVITVDDEQEAKALLKQINGNEITFADAASEKSQKYYSDAEGKNAGAYRYQIENMLDNVDSLAELEKLQKDEISAIIKTKRGYSIFKCDDSVVAADFEDSTVQDAVLGYINSNEKSYIENYFLEIAENFVSEAAISSFDSACKKFNVEKSEVQPFPVNYGSSSIYSSVSETGPLARIASNEDAYKTAFSLKQDEISSPFILGSNVVVLKCTGIQTDEVEDASETEIRNADLNTANSALFANPKVVDNFFATYITLMSENKNRK</sequence>
<dbReference type="Proteomes" id="UP000006852">
    <property type="component" value="Chromosome"/>
</dbReference>
<evidence type="ECO:0000313" key="9">
    <source>
        <dbReference type="EMBL" id="AEB14709.1"/>
    </source>
</evidence>
<gene>
    <name evidence="9" type="ordered locus">Tresu_1818</name>
</gene>
<evidence type="ECO:0000256" key="6">
    <source>
        <dbReference type="PROSITE-ProRule" id="PRU00278"/>
    </source>
</evidence>
<dbReference type="GO" id="GO:0003755">
    <property type="term" value="F:peptidyl-prolyl cis-trans isomerase activity"/>
    <property type="evidence" value="ECO:0007669"/>
    <property type="project" value="UniProtKB-KW"/>
</dbReference>
<dbReference type="Pfam" id="PF00639">
    <property type="entry name" value="Rotamase"/>
    <property type="match status" value="1"/>
</dbReference>
<dbReference type="AlphaFoldDB" id="F2NVY2"/>
<evidence type="ECO:0000256" key="5">
    <source>
        <dbReference type="ARBA" id="ARBA00023235"/>
    </source>
</evidence>
<dbReference type="PANTHER" id="PTHR47245:SF1">
    <property type="entry name" value="FOLDASE PROTEIN PRSA"/>
    <property type="match status" value="1"/>
</dbReference>
<keyword evidence="3" id="KW-0732">Signal</keyword>
<feature type="transmembrane region" description="Helical" evidence="7">
    <location>
        <begin position="21"/>
        <end position="41"/>
    </location>
</feature>
<keyword evidence="7" id="KW-0812">Transmembrane</keyword>
<dbReference type="InterPro" id="IPR050245">
    <property type="entry name" value="PrsA_foldase"/>
</dbReference>
<dbReference type="PANTHER" id="PTHR47245">
    <property type="entry name" value="PEPTIDYLPROLYL ISOMERASE"/>
    <property type="match status" value="1"/>
</dbReference>
<keyword evidence="10" id="KW-1185">Reference proteome</keyword>
<dbReference type="Pfam" id="PF13623">
    <property type="entry name" value="SurA_N_2"/>
    <property type="match status" value="1"/>
</dbReference>
<dbReference type="KEGG" id="tsu:Tresu_1818"/>